<dbReference type="InterPro" id="IPR041928">
    <property type="entry name" value="UBA_UBAC2"/>
</dbReference>
<accession>A0AAD9JKT1</accession>
<evidence type="ECO:0000313" key="3">
    <source>
        <dbReference type="Proteomes" id="UP001208570"/>
    </source>
</evidence>
<dbReference type="Gene3D" id="1.10.8.10">
    <property type="entry name" value="DNA helicase RuvA subunit, C-terminal domain"/>
    <property type="match status" value="1"/>
</dbReference>
<protein>
    <recommendedName>
        <fullName evidence="1">UBA domain-containing protein</fullName>
    </recommendedName>
</protein>
<proteinExistence type="predicted"/>
<dbReference type="InterPro" id="IPR009060">
    <property type="entry name" value="UBA-like_sf"/>
</dbReference>
<dbReference type="AlphaFoldDB" id="A0AAD9JKT1"/>
<name>A0AAD9JKT1_9ANNE</name>
<dbReference type="Proteomes" id="UP001208570">
    <property type="component" value="Unassembled WGS sequence"/>
</dbReference>
<evidence type="ECO:0000259" key="1">
    <source>
        <dbReference type="PROSITE" id="PS50030"/>
    </source>
</evidence>
<dbReference type="SMART" id="SM00165">
    <property type="entry name" value="UBA"/>
    <property type="match status" value="1"/>
</dbReference>
<comment type="caution">
    <text evidence="2">The sequence shown here is derived from an EMBL/GenBank/DDBJ whole genome shotgun (WGS) entry which is preliminary data.</text>
</comment>
<dbReference type="EMBL" id="JAODUP010000271">
    <property type="protein sequence ID" value="KAK2154295.1"/>
    <property type="molecule type" value="Genomic_DNA"/>
</dbReference>
<dbReference type="Pfam" id="PF00627">
    <property type="entry name" value="UBA"/>
    <property type="match status" value="1"/>
</dbReference>
<organism evidence="2 3">
    <name type="scientific">Paralvinella palmiformis</name>
    <dbReference type="NCBI Taxonomy" id="53620"/>
    <lineage>
        <taxon>Eukaryota</taxon>
        <taxon>Metazoa</taxon>
        <taxon>Spiralia</taxon>
        <taxon>Lophotrochozoa</taxon>
        <taxon>Annelida</taxon>
        <taxon>Polychaeta</taxon>
        <taxon>Sedentaria</taxon>
        <taxon>Canalipalpata</taxon>
        <taxon>Terebellida</taxon>
        <taxon>Terebelliformia</taxon>
        <taxon>Alvinellidae</taxon>
        <taxon>Paralvinella</taxon>
    </lineage>
</organism>
<evidence type="ECO:0000313" key="2">
    <source>
        <dbReference type="EMBL" id="KAK2154295.1"/>
    </source>
</evidence>
<dbReference type="CDD" id="cd14305">
    <property type="entry name" value="UBA_UBAC2"/>
    <property type="match status" value="1"/>
</dbReference>
<dbReference type="PROSITE" id="PS50030">
    <property type="entry name" value="UBA"/>
    <property type="match status" value="1"/>
</dbReference>
<feature type="domain" description="UBA" evidence="1">
    <location>
        <begin position="175"/>
        <end position="214"/>
    </location>
</feature>
<sequence length="215" mass="24070">MFPLYQTSGFYAAPVSKALVGSSILACIGFNLPLAHLRNWFRLTPSTLSEDIDLLSGSLESLFLAIIGLLSGVLVRKNIFWVQNWLRIPKFVAGAFHKTLGWLLYSPPPPEPSTPMGATLEIQRQQQIERLEQQMAWGHLQPRHQGGLIYNLFGINRNGHRGDINHLNMANMSPPSDEQIQRLVEMGFNRDNVMNALRASNNDINAATSILLHDT</sequence>
<keyword evidence="3" id="KW-1185">Reference proteome</keyword>
<gene>
    <name evidence="2" type="ORF">LSH36_271g00012</name>
</gene>
<dbReference type="InterPro" id="IPR015940">
    <property type="entry name" value="UBA"/>
</dbReference>
<dbReference type="SUPFAM" id="SSF46934">
    <property type="entry name" value="UBA-like"/>
    <property type="match status" value="1"/>
</dbReference>
<reference evidence="2" key="1">
    <citation type="journal article" date="2023" name="Mol. Biol. Evol.">
        <title>Third-Generation Sequencing Reveals the Adaptive Role of the Epigenome in Three Deep-Sea Polychaetes.</title>
        <authorList>
            <person name="Perez M."/>
            <person name="Aroh O."/>
            <person name="Sun Y."/>
            <person name="Lan Y."/>
            <person name="Juniper S.K."/>
            <person name="Young C.R."/>
            <person name="Angers B."/>
            <person name="Qian P.Y."/>
        </authorList>
    </citation>
    <scope>NUCLEOTIDE SEQUENCE</scope>
    <source>
        <strain evidence="2">P08H-3</strain>
    </source>
</reference>